<dbReference type="PANTHER" id="PTHR13350">
    <property type="entry name" value="INTEGRATOR COMPLEX SUBUNIT 8"/>
    <property type="match status" value="1"/>
</dbReference>
<dbReference type="RefSeq" id="XP_023932064.1">
    <property type="nucleotide sequence ID" value="XM_024076296.1"/>
</dbReference>
<keyword evidence="4" id="KW-0158">Chromosome</keyword>
<dbReference type="InterPro" id="IPR038751">
    <property type="entry name" value="INTS8"/>
</dbReference>
<dbReference type="KEGG" id="lak:106156943"/>
<dbReference type="GeneID" id="106156943"/>
<evidence type="ECO:0000256" key="1">
    <source>
        <dbReference type="ARBA" id="ARBA00004123"/>
    </source>
</evidence>
<evidence type="ECO:0000256" key="5">
    <source>
        <dbReference type="ARBA" id="ARBA00023242"/>
    </source>
</evidence>
<dbReference type="STRING" id="7574.A0A2R2MPA0"/>
<dbReference type="PANTHER" id="PTHR13350:SF1">
    <property type="entry name" value="INTEGRATOR COMPLEX SUBUNIT 8"/>
    <property type="match status" value="1"/>
</dbReference>
<dbReference type="AlphaFoldDB" id="A0A2R2MPA0"/>
<feature type="region of interest" description="Disordered" evidence="6">
    <location>
        <begin position="62"/>
        <end position="89"/>
    </location>
</feature>
<dbReference type="OrthoDB" id="64340at2759"/>
<feature type="compositionally biased region" description="Basic and acidic residues" evidence="6">
    <location>
        <begin position="75"/>
        <end position="89"/>
    </location>
</feature>
<feature type="domain" description="INTS8 TPR repeats" evidence="7">
    <location>
        <begin position="500"/>
        <end position="895"/>
    </location>
</feature>
<evidence type="ECO:0000256" key="4">
    <source>
        <dbReference type="ARBA" id="ARBA00022454"/>
    </source>
</evidence>
<dbReference type="Pfam" id="PF25756">
    <property type="entry name" value="TPR_INTS8"/>
    <property type="match status" value="2"/>
</dbReference>
<keyword evidence="8" id="KW-1185">Reference proteome</keyword>
<name>A0A2R2MPA0_LINAN</name>
<comment type="similarity">
    <text evidence="3">Belongs to the Integrator subunit 8 family.</text>
</comment>
<dbReference type="GO" id="GO:0005694">
    <property type="term" value="C:chromosome"/>
    <property type="evidence" value="ECO:0007669"/>
    <property type="project" value="UniProtKB-SubCell"/>
</dbReference>
<proteinExistence type="inferred from homology"/>
<comment type="subcellular location">
    <subcellularLocation>
        <location evidence="2">Chromosome</location>
    </subcellularLocation>
    <subcellularLocation>
        <location evidence="1">Nucleus</location>
    </subcellularLocation>
</comment>
<dbReference type="InParanoid" id="A0A2R2MPA0"/>
<evidence type="ECO:0000256" key="3">
    <source>
        <dbReference type="ARBA" id="ARBA00007147"/>
    </source>
</evidence>
<dbReference type="FunCoup" id="A0A2R2MPA0">
    <property type="interactions" value="2658"/>
</dbReference>
<evidence type="ECO:0000313" key="9">
    <source>
        <dbReference type="RefSeq" id="XP_023932064.1"/>
    </source>
</evidence>
<accession>A0A2R2MPA0</accession>
<evidence type="ECO:0000313" key="8">
    <source>
        <dbReference type="Proteomes" id="UP000085678"/>
    </source>
</evidence>
<feature type="domain" description="INTS8 TPR repeats" evidence="7">
    <location>
        <begin position="902"/>
        <end position="1079"/>
    </location>
</feature>
<dbReference type="GO" id="GO:0032039">
    <property type="term" value="C:integrator complex"/>
    <property type="evidence" value="ECO:0007669"/>
    <property type="project" value="TreeGrafter"/>
</dbReference>
<sequence>MADTERSETPDITAVAHASTGKSWFEFLLDEALLEKHLLGDNPDPSETQLILQFLQHAEAVPNVGKDQTSNGTEGKGDEKQGEPKSGENKKTKALKLLALKIAAFLKWDLDVLDKSIPLSMMSALLTELVKIAFPQDLDPETLKDGDLSLLPDETVFALMLYHRWCVKTAIKDSFPSRPTKTLNVPVPGVVDPTLGLNGANKSMLESVKSQLTGSALILEKCSNLTKSLMMPSIDSIAGLHENTETITHQWDKGQLIPNEELICQICYDLGCYHFFHENYQQAHAMFTKSSSLLQKVVNPHFLRLDRSRLSGYCSACNALLNMEVKSDAPSLQERVEQCRKNNFKGIVELLREDNQKSELSVHYRVSVEEEIRKLNNLPLLFQVCTCNIIRQVLEGKAILSPYLDMLEGESESNLQLILEMSSEVIKKCSFPKKTNLKCFLSHLCQSLPASTNFTSGLLKSDLRHQFDQREVEELRSYQHEDQNFMKLGPAPHTELNDTSSLERQVLITYEPKKLKELLVKLQGKLTRQQLMVLSDKWKVSRDIQRGFDSLVSCLDQVYGYICLVKAKQCTQMKMFQSAHDLLLASDASVKDLSYKLSKLIRWEILQVDIQLFQQADSFLESSTVQDIMKRTKTCITSLRLDSDMSPSSDIVGHCVAFLLNIKDWDYLGNLENTNSGYIEFGRLLSLLCKELPNMKESRKAAREVWEAVLQIFTTTEQQKRSSSGAPSSMKRESNLGLISRAHFVQFIQRIKDPVVLSALVSCVTKLYNLLKNDLTSEISSDYVTMWPTALGSSSQLNLPAVSDAVITLMQHTLCVNPTQPSWLKTQADLHFAHAQYSGAMHCYMEAALVASDYFSRPVPKTILDDQVYKRLIKSCNYLQCYTQSADLRQGLLNIEVLQYLFLQIFTTTEQQKRSSSGAPSSMKRESNLGLISRAHFVQFIQRIKDPVVLSALVSCVTKLYNLLKNDLTSEISSDYVTMWPTALGSSSQLNLPAVSDAVTTLMQHALCVNPTQPSWLKTQADLHFAHAQYSGAMHCYMEAALVASDYFSRPVPKTILDDQVYKRLIKSCNYLQCYTQMTMSNSSICSYNR</sequence>
<organism evidence="8 9">
    <name type="scientific">Lingula anatina</name>
    <name type="common">Brachiopod</name>
    <name type="synonym">Lingula unguis</name>
    <dbReference type="NCBI Taxonomy" id="7574"/>
    <lineage>
        <taxon>Eukaryota</taxon>
        <taxon>Metazoa</taxon>
        <taxon>Spiralia</taxon>
        <taxon>Lophotrochozoa</taxon>
        <taxon>Brachiopoda</taxon>
        <taxon>Linguliformea</taxon>
        <taxon>Lingulata</taxon>
        <taxon>Lingulida</taxon>
        <taxon>Linguloidea</taxon>
        <taxon>Lingulidae</taxon>
        <taxon>Lingula</taxon>
    </lineage>
</organism>
<reference evidence="9" key="1">
    <citation type="submission" date="2025-08" db="UniProtKB">
        <authorList>
            <consortium name="RefSeq"/>
        </authorList>
    </citation>
    <scope>IDENTIFICATION</scope>
    <source>
        <tissue evidence="9">Gonads</tissue>
    </source>
</reference>
<evidence type="ECO:0000256" key="2">
    <source>
        <dbReference type="ARBA" id="ARBA00004286"/>
    </source>
</evidence>
<keyword evidence="5" id="KW-0539">Nucleus</keyword>
<evidence type="ECO:0000256" key="6">
    <source>
        <dbReference type="SAM" id="MobiDB-lite"/>
    </source>
</evidence>
<dbReference type="Proteomes" id="UP000085678">
    <property type="component" value="Unplaced"/>
</dbReference>
<dbReference type="InterPro" id="IPR057980">
    <property type="entry name" value="TPR_INTS8"/>
</dbReference>
<protein>
    <submittedName>
        <fullName evidence="9">Integrator complex subunit 8-like</fullName>
    </submittedName>
</protein>
<gene>
    <name evidence="9" type="primary">LOC106156943</name>
</gene>
<evidence type="ECO:0000259" key="7">
    <source>
        <dbReference type="Pfam" id="PF25756"/>
    </source>
</evidence>
<dbReference type="GO" id="GO:0034472">
    <property type="term" value="P:snRNA 3'-end processing"/>
    <property type="evidence" value="ECO:0007669"/>
    <property type="project" value="InterPro"/>
</dbReference>